<dbReference type="InterPro" id="IPR053194">
    <property type="entry name" value="tRNA_methyltr_O"/>
</dbReference>
<keyword evidence="3" id="KW-1185">Reference proteome</keyword>
<evidence type="ECO:0000313" key="2">
    <source>
        <dbReference type="EMBL" id="SDX67219.1"/>
    </source>
</evidence>
<dbReference type="Proteomes" id="UP000199652">
    <property type="component" value="Unassembled WGS sequence"/>
</dbReference>
<dbReference type="PIRSF" id="PIRSF006578">
    <property type="entry name" value="FwdE"/>
    <property type="match status" value="1"/>
</dbReference>
<dbReference type="AlphaFoldDB" id="A0A1H3DNK9"/>
<dbReference type="Pfam" id="PF02663">
    <property type="entry name" value="FmdE"/>
    <property type="match status" value="1"/>
</dbReference>
<gene>
    <name evidence="2" type="ORF">SAMN04488579_10551</name>
</gene>
<dbReference type="OrthoDB" id="9804309at2"/>
<dbReference type="EMBL" id="FNOU01000005">
    <property type="protein sequence ID" value="SDX67219.1"/>
    <property type="molecule type" value="Genomic_DNA"/>
</dbReference>
<dbReference type="InterPro" id="IPR003814">
    <property type="entry name" value="FmdEsu_dom"/>
</dbReference>
<dbReference type="PANTHER" id="PTHR39418">
    <property type="entry name" value="DEHYDROGENASE-RELATED"/>
    <property type="match status" value="1"/>
</dbReference>
<proteinExistence type="predicted"/>
<reference evidence="3" key="1">
    <citation type="submission" date="2016-10" db="EMBL/GenBank/DDBJ databases">
        <authorList>
            <person name="Varghese N."/>
            <person name="Submissions S."/>
        </authorList>
    </citation>
    <scope>NUCLEOTIDE SEQUENCE [LARGE SCALE GENOMIC DNA]</scope>
    <source>
        <strain evidence="3">VPI 5359</strain>
    </source>
</reference>
<protein>
    <submittedName>
        <fullName evidence="2">Formylmethanofuran dehydrogenase subunit E</fullName>
    </submittedName>
</protein>
<dbReference type="InterPro" id="IPR026328">
    <property type="entry name" value="FmdE"/>
</dbReference>
<dbReference type="STRING" id="1528.SAMN04488579_10551"/>
<dbReference type="Gene3D" id="3.30.1330.130">
    <property type="match status" value="1"/>
</dbReference>
<sequence length="177" mass="19999">MDHQKELWNVCVAFHGHECGGLTIGYKAALYATDLLKLDFSKDEEVVCISENDACGVDAIQVILGCSIGKGNLLFHMTGKQAFSFYNRGTGESVRLVLKEKPKGMTREESFKYYQELEPEAMFDVKETTLLLPEQARIFDSYVCDCCGETAGAHWVRLVGEKKLCVDCYTHYDRFNI</sequence>
<evidence type="ECO:0000259" key="1">
    <source>
        <dbReference type="Pfam" id="PF02663"/>
    </source>
</evidence>
<dbReference type="SUPFAM" id="SSF143555">
    <property type="entry name" value="FwdE-like"/>
    <property type="match status" value="1"/>
</dbReference>
<evidence type="ECO:0000313" key="3">
    <source>
        <dbReference type="Proteomes" id="UP000199652"/>
    </source>
</evidence>
<name>A0A1H3DNK9_EUBBA</name>
<feature type="domain" description="Formylmethanofuran dehydrogenase subunit E" evidence="1">
    <location>
        <begin position="14"/>
        <end position="105"/>
    </location>
</feature>
<accession>A0A1H3DNK9</accession>
<organism evidence="2 3">
    <name type="scientific">Eubacterium barkeri</name>
    <name type="common">Clostridium barkeri</name>
    <dbReference type="NCBI Taxonomy" id="1528"/>
    <lineage>
        <taxon>Bacteria</taxon>
        <taxon>Bacillati</taxon>
        <taxon>Bacillota</taxon>
        <taxon>Clostridia</taxon>
        <taxon>Eubacteriales</taxon>
        <taxon>Eubacteriaceae</taxon>
        <taxon>Eubacterium</taxon>
    </lineage>
</organism>
<dbReference type="PANTHER" id="PTHR39418:SF1">
    <property type="entry name" value="DEHYDROGENASE"/>
    <property type="match status" value="1"/>
</dbReference>